<dbReference type="Proteomes" id="UP001320831">
    <property type="component" value="Unassembled WGS sequence"/>
</dbReference>
<evidence type="ECO:0000313" key="1">
    <source>
        <dbReference type="EMBL" id="MCT7378422.1"/>
    </source>
</evidence>
<dbReference type="EC" id="4.2.1.20" evidence="1"/>
<sequence length="37" mass="3748">NVLGPDGKTTADPAEAVSTLVRGLAEGVREARLSEAP</sequence>
<evidence type="ECO:0000313" key="2">
    <source>
        <dbReference type="Proteomes" id="UP001320831"/>
    </source>
</evidence>
<gene>
    <name evidence="1" type="primary">trpA</name>
    <name evidence="1" type="ORF">N5A92_25765</name>
</gene>
<dbReference type="EMBL" id="JAOCZP010000014">
    <property type="protein sequence ID" value="MCT7378422.1"/>
    <property type="molecule type" value="Genomic_DNA"/>
</dbReference>
<keyword evidence="2" id="KW-1185">Reference proteome</keyword>
<reference evidence="1 2" key="1">
    <citation type="submission" date="2022-09" db="EMBL/GenBank/DDBJ databases">
        <title>Chelativorans salina sp. nov., a novel slightly halophilic bacterium isolated from a saline lake sediment enrichment.</title>
        <authorList>
            <person name="Gao L."/>
            <person name="Fang B.-Z."/>
            <person name="Li W.-J."/>
        </authorList>
    </citation>
    <scope>NUCLEOTIDE SEQUENCE [LARGE SCALE GENOMIC DNA]</scope>
    <source>
        <strain evidence="1 2">EGI FJ00035</strain>
    </source>
</reference>
<organism evidence="1 2">
    <name type="scientific">Chelativorans salis</name>
    <dbReference type="NCBI Taxonomy" id="2978478"/>
    <lineage>
        <taxon>Bacteria</taxon>
        <taxon>Pseudomonadati</taxon>
        <taxon>Pseudomonadota</taxon>
        <taxon>Alphaproteobacteria</taxon>
        <taxon>Hyphomicrobiales</taxon>
        <taxon>Phyllobacteriaceae</taxon>
        <taxon>Chelativorans</taxon>
    </lineage>
</organism>
<feature type="non-terminal residue" evidence="1">
    <location>
        <position position="1"/>
    </location>
</feature>
<comment type="caution">
    <text evidence="1">The sequence shown here is derived from an EMBL/GenBank/DDBJ whole genome shotgun (WGS) entry which is preliminary data.</text>
</comment>
<name>A0ABT2LV64_9HYPH</name>
<keyword evidence="1" id="KW-0456">Lyase</keyword>
<proteinExistence type="predicted"/>
<accession>A0ABT2LV64</accession>
<protein>
    <submittedName>
        <fullName evidence="1">Tryptophan synthase subunit alpha</fullName>
        <ecNumber evidence="1">4.2.1.20</ecNumber>
    </submittedName>
</protein>
<dbReference type="GO" id="GO:0004834">
    <property type="term" value="F:tryptophan synthase activity"/>
    <property type="evidence" value="ECO:0007669"/>
    <property type="project" value="UniProtKB-EC"/>
</dbReference>